<gene>
    <name evidence="2" type="ORF">C1I60_06020</name>
</gene>
<dbReference type="Pfam" id="PF08241">
    <property type="entry name" value="Methyltransf_11"/>
    <property type="match status" value="1"/>
</dbReference>
<keyword evidence="2" id="KW-0808">Transferase</keyword>
<dbReference type="SUPFAM" id="SSF53335">
    <property type="entry name" value="S-adenosyl-L-methionine-dependent methyltransferases"/>
    <property type="match status" value="1"/>
</dbReference>
<dbReference type="GO" id="GO:0032259">
    <property type="term" value="P:methylation"/>
    <property type="evidence" value="ECO:0007669"/>
    <property type="project" value="UniProtKB-KW"/>
</dbReference>
<dbReference type="InterPro" id="IPR013216">
    <property type="entry name" value="Methyltransf_11"/>
</dbReference>
<dbReference type="CDD" id="cd02440">
    <property type="entry name" value="AdoMet_MTases"/>
    <property type="match status" value="1"/>
</dbReference>
<keyword evidence="2" id="KW-0489">Methyltransferase</keyword>
<evidence type="ECO:0000259" key="1">
    <source>
        <dbReference type="Pfam" id="PF08241"/>
    </source>
</evidence>
<name>A0A4U2Q7S8_9BACL</name>
<dbReference type="Gene3D" id="3.40.50.150">
    <property type="entry name" value="Vaccinia Virus protein VP39"/>
    <property type="match status" value="1"/>
</dbReference>
<dbReference type="RefSeq" id="WP_137060909.1">
    <property type="nucleotide sequence ID" value="NZ_PNXQ01000005.1"/>
</dbReference>
<dbReference type="Proteomes" id="UP000308114">
    <property type="component" value="Unassembled WGS sequence"/>
</dbReference>
<dbReference type="AlphaFoldDB" id="A0A4U2Q7S8"/>
<comment type="caution">
    <text evidence="2">The sequence shown here is derived from an EMBL/GenBank/DDBJ whole genome shotgun (WGS) entry which is preliminary data.</text>
</comment>
<dbReference type="InterPro" id="IPR029063">
    <property type="entry name" value="SAM-dependent_MTases_sf"/>
</dbReference>
<proteinExistence type="predicted"/>
<evidence type="ECO:0000313" key="2">
    <source>
        <dbReference type="EMBL" id="TKH45988.1"/>
    </source>
</evidence>
<dbReference type="GO" id="GO:0008757">
    <property type="term" value="F:S-adenosylmethionine-dependent methyltransferase activity"/>
    <property type="evidence" value="ECO:0007669"/>
    <property type="project" value="InterPro"/>
</dbReference>
<feature type="domain" description="Methyltransferase type 11" evidence="1">
    <location>
        <begin position="56"/>
        <end position="156"/>
    </location>
</feature>
<protein>
    <submittedName>
        <fullName evidence="2">Methyltransferase type 11</fullName>
    </submittedName>
</protein>
<organism evidence="2 3">
    <name type="scientific">Paenibacillus terrae</name>
    <dbReference type="NCBI Taxonomy" id="159743"/>
    <lineage>
        <taxon>Bacteria</taxon>
        <taxon>Bacillati</taxon>
        <taxon>Bacillota</taxon>
        <taxon>Bacilli</taxon>
        <taxon>Bacillales</taxon>
        <taxon>Paenibacillaceae</taxon>
        <taxon>Paenibacillus</taxon>
    </lineage>
</organism>
<sequence length="236" mass="26953">MDNKKQEWQNSYKNGENHVFYPHEEVIRFFAKYITKRVGLQDYKTIHTHQAQPRFLDVGCGIGRHIIFSKQMGLDSYGIDLSDEAVMKAREWASSAGIDHIEGKIVAGSITEMPWNDGFFQFAGSNGVFDSMNFEIAKKGIRETARVLEKEGLFYCDLISGDDSNHSREFTGEEICGTGHEQGTVQMYYNYSKILDLIGSNFTIEEIVMIRNENILTGVFHSRYHLVLRKRMNSGG</sequence>
<dbReference type="EMBL" id="PNXQ01000005">
    <property type="protein sequence ID" value="TKH45988.1"/>
    <property type="molecule type" value="Genomic_DNA"/>
</dbReference>
<reference evidence="2 3" key="1">
    <citation type="submission" date="2018-01" db="EMBL/GenBank/DDBJ databases">
        <title>Bacillales members from the olive rhizosphere are effective biological control agents against Verticillium dahliae.</title>
        <authorList>
            <person name="Gomez-Lama C."/>
            <person name="Legarda G."/>
            <person name="Ruano-Rosa D."/>
            <person name="Pizarro-Tobias P."/>
            <person name="Valverde-Corredor A."/>
            <person name="Niqui J.L."/>
            <person name="Trivino J.C."/>
            <person name="Roca A."/>
            <person name="Mercado-Blanco J."/>
        </authorList>
    </citation>
    <scope>NUCLEOTIDE SEQUENCE [LARGE SCALE GENOMIC DNA]</scope>
    <source>
        <strain evidence="2 3">PIC167</strain>
    </source>
</reference>
<evidence type="ECO:0000313" key="3">
    <source>
        <dbReference type="Proteomes" id="UP000308114"/>
    </source>
</evidence>
<accession>A0A4U2Q7S8</accession>